<dbReference type="PROSITE" id="PS50192">
    <property type="entry name" value="T_SNARE"/>
    <property type="match status" value="1"/>
</dbReference>
<dbReference type="GO" id="GO:0012505">
    <property type="term" value="C:endomembrane system"/>
    <property type="evidence" value="ECO:0007669"/>
    <property type="project" value="TreeGrafter"/>
</dbReference>
<dbReference type="GO" id="GO:0006886">
    <property type="term" value="P:intracellular protein transport"/>
    <property type="evidence" value="ECO:0007669"/>
    <property type="project" value="TreeGrafter"/>
</dbReference>
<dbReference type="GO" id="GO:0031201">
    <property type="term" value="C:SNARE complex"/>
    <property type="evidence" value="ECO:0007669"/>
    <property type="project" value="TreeGrafter"/>
</dbReference>
<reference evidence="4" key="1">
    <citation type="submission" date="2021-02" db="EMBL/GenBank/DDBJ databases">
        <title>First Annotated Genome of the Yellow-green Alga Tribonema minus.</title>
        <authorList>
            <person name="Mahan K.M."/>
        </authorList>
    </citation>
    <scope>NUCLEOTIDE SEQUENCE</scope>
    <source>
        <strain evidence="4">UTEX B ZZ1240</strain>
    </source>
</reference>
<sequence>MPAVPPAATALTARVFAAAAARLSVCCVREQDYNRVSRLAKDLEVEAARRAEDLDRRRRGTAAAEAAVAARIFGVEDNADSAGGGALRGPQQQQLQAQMAEEAINQAIIEETEAELGAINKSLHAVHEIFKDLASMVSQQQEQVEHIEEQTEAAHQRAQQGLAQVQQASHYQPSCSIS</sequence>
<name>A0A835ZJ40_9STRA</name>
<dbReference type="SMART" id="SM00397">
    <property type="entry name" value="t_SNARE"/>
    <property type="match status" value="1"/>
</dbReference>
<dbReference type="InterPro" id="IPR000727">
    <property type="entry name" value="T_SNARE_dom"/>
</dbReference>
<dbReference type="GO" id="GO:0005484">
    <property type="term" value="F:SNAP receptor activity"/>
    <property type="evidence" value="ECO:0007669"/>
    <property type="project" value="TreeGrafter"/>
</dbReference>
<dbReference type="EMBL" id="JAFCMP010000001">
    <property type="protein sequence ID" value="KAG5193049.1"/>
    <property type="molecule type" value="Genomic_DNA"/>
</dbReference>
<feature type="compositionally biased region" description="Low complexity" evidence="2">
    <location>
        <begin position="156"/>
        <end position="165"/>
    </location>
</feature>
<dbReference type="SUPFAM" id="SSF47661">
    <property type="entry name" value="t-snare proteins"/>
    <property type="match status" value="1"/>
</dbReference>
<dbReference type="Gene3D" id="1.20.5.110">
    <property type="match status" value="1"/>
</dbReference>
<feature type="compositionally biased region" description="Basic and acidic residues" evidence="2">
    <location>
        <begin position="145"/>
        <end position="155"/>
    </location>
</feature>
<keyword evidence="5" id="KW-1185">Reference proteome</keyword>
<proteinExistence type="inferred from homology"/>
<accession>A0A835ZJ40</accession>
<protein>
    <recommendedName>
        <fullName evidence="3">t-SNARE coiled-coil homology domain-containing protein</fullName>
    </recommendedName>
</protein>
<feature type="region of interest" description="Disordered" evidence="2">
    <location>
        <begin position="145"/>
        <end position="165"/>
    </location>
</feature>
<feature type="domain" description="T-SNARE coiled-coil homology" evidence="3">
    <location>
        <begin position="106"/>
        <end position="168"/>
    </location>
</feature>
<dbReference type="Proteomes" id="UP000664859">
    <property type="component" value="Unassembled WGS sequence"/>
</dbReference>
<dbReference type="GO" id="GO:0006906">
    <property type="term" value="P:vesicle fusion"/>
    <property type="evidence" value="ECO:0007669"/>
    <property type="project" value="TreeGrafter"/>
</dbReference>
<dbReference type="InterPro" id="IPR010989">
    <property type="entry name" value="SNARE"/>
</dbReference>
<evidence type="ECO:0000313" key="5">
    <source>
        <dbReference type="Proteomes" id="UP000664859"/>
    </source>
</evidence>
<dbReference type="GO" id="GO:0000149">
    <property type="term" value="F:SNARE binding"/>
    <property type="evidence" value="ECO:0007669"/>
    <property type="project" value="TreeGrafter"/>
</dbReference>
<dbReference type="CDD" id="cd15840">
    <property type="entry name" value="SNARE_Qa"/>
    <property type="match status" value="1"/>
</dbReference>
<dbReference type="PANTHER" id="PTHR19957:SF38">
    <property type="entry name" value="LD27581P"/>
    <property type="match status" value="1"/>
</dbReference>
<evidence type="ECO:0000256" key="2">
    <source>
        <dbReference type="SAM" id="MobiDB-lite"/>
    </source>
</evidence>
<evidence type="ECO:0000313" key="4">
    <source>
        <dbReference type="EMBL" id="KAG5193049.1"/>
    </source>
</evidence>
<gene>
    <name evidence="4" type="ORF">JKP88DRAFT_240698</name>
</gene>
<comment type="similarity">
    <text evidence="1">Belongs to the syntaxin family.</text>
</comment>
<evidence type="ECO:0000256" key="1">
    <source>
        <dbReference type="ARBA" id="ARBA00009063"/>
    </source>
</evidence>
<dbReference type="AlphaFoldDB" id="A0A835ZJ40"/>
<comment type="caution">
    <text evidence="4">The sequence shown here is derived from an EMBL/GenBank/DDBJ whole genome shotgun (WGS) entry which is preliminary data.</text>
</comment>
<organism evidence="4 5">
    <name type="scientific">Tribonema minus</name>
    <dbReference type="NCBI Taxonomy" id="303371"/>
    <lineage>
        <taxon>Eukaryota</taxon>
        <taxon>Sar</taxon>
        <taxon>Stramenopiles</taxon>
        <taxon>Ochrophyta</taxon>
        <taxon>PX clade</taxon>
        <taxon>Xanthophyceae</taxon>
        <taxon>Tribonematales</taxon>
        <taxon>Tribonemataceae</taxon>
        <taxon>Tribonema</taxon>
    </lineage>
</organism>
<evidence type="ECO:0000259" key="3">
    <source>
        <dbReference type="PROSITE" id="PS50192"/>
    </source>
</evidence>
<dbReference type="GO" id="GO:0048278">
    <property type="term" value="P:vesicle docking"/>
    <property type="evidence" value="ECO:0007669"/>
    <property type="project" value="TreeGrafter"/>
</dbReference>
<dbReference type="InterPro" id="IPR045242">
    <property type="entry name" value="Syntaxin"/>
</dbReference>
<dbReference type="PANTHER" id="PTHR19957">
    <property type="entry name" value="SYNTAXIN"/>
    <property type="match status" value="1"/>
</dbReference>